<dbReference type="PROSITE" id="PS50071">
    <property type="entry name" value="HOMEOBOX_2"/>
    <property type="match status" value="1"/>
</dbReference>
<dbReference type="GO" id="GO:0035019">
    <property type="term" value="P:somatic stem cell population maintenance"/>
    <property type="evidence" value="ECO:0007669"/>
    <property type="project" value="Ensembl"/>
</dbReference>
<evidence type="ECO:0000256" key="5">
    <source>
        <dbReference type="ARBA" id="ARBA00023155"/>
    </source>
</evidence>
<dbReference type="AlphaFoldDB" id="A0A8C5KMD2"/>
<evidence type="ECO:0000256" key="10">
    <source>
        <dbReference type="ARBA" id="ARBA00065278"/>
    </source>
</evidence>
<dbReference type="PANTHER" id="PTHR24327">
    <property type="entry name" value="HOMEOBOX PROTEIN"/>
    <property type="match status" value="1"/>
</dbReference>
<evidence type="ECO:0000256" key="9">
    <source>
        <dbReference type="ARBA" id="ARBA00057994"/>
    </source>
</evidence>
<keyword evidence="18" id="KW-1185">Reference proteome</keyword>
<keyword evidence="6" id="KW-0804">Transcription</keyword>
<dbReference type="GO" id="GO:0010454">
    <property type="term" value="P:negative regulation of cell fate commitment"/>
    <property type="evidence" value="ECO:0007669"/>
    <property type="project" value="Ensembl"/>
</dbReference>
<dbReference type="PANTHER" id="PTHR24327:SF72">
    <property type="entry name" value="HOMEOBOX PROTEIN NANOG"/>
    <property type="match status" value="1"/>
</dbReference>
<dbReference type="GO" id="GO:0017145">
    <property type="term" value="P:stem cell division"/>
    <property type="evidence" value="ECO:0007669"/>
    <property type="project" value="Ensembl"/>
</dbReference>
<dbReference type="SUPFAM" id="SSF46689">
    <property type="entry name" value="Homeodomain-like"/>
    <property type="match status" value="1"/>
</dbReference>
<evidence type="ECO:0000256" key="1">
    <source>
        <dbReference type="ARBA" id="ARBA00004123"/>
    </source>
</evidence>
<dbReference type="GO" id="GO:0043697">
    <property type="term" value="P:cell dedifferentiation"/>
    <property type="evidence" value="ECO:0007669"/>
    <property type="project" value="Ensembl"/>
</dbReference>
<feature type="compositionally biased region" description="Polar residues" evidence="15">
    <location>
        <begin position="64"/>
        <end position="81"/>
    </location>
</feature>
<comment type="subunit">
    <text evidence="10">Interacts with SMAD1. Interacts with SALL4. Interacts with ZNF281/ZFP281. Interacts with PCGF1. Interacts with ESRRB; reciprocally modulates their transcriptional activities. Interacts with NSD2.</text>
</comment>
<keyword evidence="2" id="KW-0677">Repeat</keyword>
<evidence type="ECO:0000256" key="4">
    <source>
        <dbReference type="ARBA" id="ARBA00023125"/>
    </source>
</evidence>
<dbReference type="PROSITE" id="PS00027">
    <property type="entry name" value="HOMEOBOX_1"/>
    <property type="match status" value="1"/>
</dbReference>
<dbReference type="FunFam" id="1.10.10.60:FF:000203">
    <property type="entry name" value="Nanog homeobox transcription factor"/>
    <property type="match status" value="1"/>
</dbReference>
<dbReference type="Gene3D" id="1.10.10.60">
    <property type="entry name" value="Homeodomain-like"/>
    <property type="match status" value="1"/>
</dbReference>
<dbReference type="GO" id="GO:0045931">
    <property type="term" value="P:positive regulation of mitotic cell cycle"/>
    <property type="evidence" value="ECO:0007669"/>
    <property type="project" value="Ensembl"/>
</dbReference>
<dbReference type="GO" id="GO:0008406">
    <property type="term" value="P:gonad development"/>
    <property type="evidence" value="ECO:0007669"/>
    <property type="project" value="Ensembl"/>
</dbReference>
<gene>
    <name evidence="17" type="primary">Nanog</name>
</gene>
<keyword evidence="5 13" id="KW-0371">Homeobox</keyword>
<feature type="compositionally biased region" description="Basic and acidic residues" evidence="15">
    <location>
        <begin position="83"/>
        <end position="92"/>
    </location>
</feature>
<keyword evidence="7 13" id="KW-0539">Nucleus</keyword>
<dbReference type="GO" id="GO:0000978">
    <property type="term" value="F:RNA polymerase II cis-regulatory region sequence-specific DNA binding"/>
    <property type="evidence" value="ECO:0007669"/>
    <property type="project" value="Ensembl"/>
</dbReference>
<evidence type="ECO:0000256" key="14">
    <source>
        <dbReference type="RuleBase" id="RU000682"/>
    </source>
</evidence>
<sequence length="294" mass="33033">MSVDPACSHSSCSEEPSDPEDMSPMPVIYGSEENYFSLQISSTEMHHTETASLPSSVDLPVQDSPDSSTSPKLELPGSSSEEGMGKRGESKIQVKKQKVRTVFSQAQLCVLNQRFQKQKYLSLQQMQELSSSLDLSYKQVKTWFQNQRMKYKRWQKNNWSKTSHSVTQKGSTCIEYPGLHSSCLPGFLVNPSGNLPVWSNQTWNNPAWSGQNWSSHSWSTPAWHSPVWSSQPWGAPFHNSGEDSLQPYVQFQQHFSGNDLEASLETVGENSKYLNTPQALDVLNYSVNMPPDGM</sequence>
<dbReference type="GO" id="GO:0010467">
    <property type="term" value="P:gene expression"/>
    <property type="evidence" value="ECO:0007669"/>
    <property type="project" value="Ensembl"/>
</dbReference>
<dbReference type="GO" id="GO:0048863">
    <property type="term" value="P:stem cell differentiation"/>
    <property type="evidence" value="ECO:0007669"/>
    <property type="project" value="Ensembl"/>
</dbReference>
<feature type="DNA-binding region" description="Homeobox" evidence="13">
    <location>
        <begin position="96"/>
        <end position="155"/>
    </location>
</feature>
<dbReference type="SMART" id="SM00389">
    <property type="entry name" value="HOX"/>
    <property type="match status" value="1"/>
</dbReference>
<evidence type="ECO:0000259" key="16">
    <source>
        <dbReference type="PROSITE" id="PS50071"/>
    </source>
</evidence>
<reference evidence="17" key="2">
    <citation type="submission" date="2025-09" db="UniProtKB">
        <authorList>
            <consortium name="Ensembl"/>
        </authorList>
    </citation>
    <scope>IDENTIFICATION</scope>
</reference>
<evidence type="ECO:0000256" key="13">
    <source>
        <dbReference type="PROSITE-ProRule" id="PRU00108"/>
    </source>
</evidence>
<organism evidence="17 18">
    <name type="scientific">Jaculus jaculus</name>
    <name type="common">Lesser Egyptian jerboa</name>
    <dbReference type="NCBI Taxonomy" id="51337"/>
    <lineage>
        <taxon>Eukaryota</taxon>
        <taxon>Metazoa</taxon>
        <taxon>Chordata</taxon>
        <taxon>Craniata</taxon>
        <taxon>Vertebrata</taxon>
        <taxon>Euteleostomi</taxon>
        <taxon>Mammalia</taxon>
        <taxon>Eutheria</taxon>
        <taxon>Euarchontoglires</taxon>
        <taxon>Glires</taxon>
        <taxon>Rodentia</taxon>
        <taxon>Myomorpha</taxon>
        <taxon>Dipodoidea</taxon>
        <taxon>Dipodidae</taxon>
        <taxon>Dipodinae</taxon>
        <taxon>Jaculus</taxon>
    </lineage>
</organism>
<dbReference type="GO" id="GO:0008284">
    <property type="term" value="P:positive regulation of cell population proliferation"/>
    <property type="evidence" value="ECO:0007669"/>
    <property type="project" value="Ensembl"/>
</dbReference>
<evidence type="ECO:0000313" key="17">
    <source>
        <dbReference type="Ensembl" id="ENSJJAP00000009803.1"/>
    </source>
</evidence>
<evidence type="ECO:0000256" key="2">
    <source>
        <dbReference type="ARBA" id="ARBA00022737"/>
    </source>
</evidence>
<feature type="region of interest" description="Disordered" evidence="15">
    <location>
        <begin position="1"/>
        <end position="93"/>
    </location>
</feature>
<dbReference type="GeneTree" id="ENSGT00670000098076"/>
<evidence type="ECO:0000256" key="6">
    <source>
        <dbReference type="ARBA" id="ARBA00023163"/>
    </source>
</evidence>
<evidence type="ECO:0000256" key="8">
    <source>
        <dbReference type="ARBA" id="ARBA00043992"/>
    </source>
</evidence>
<dbReference type="GO" id="GO:0001710">
    <property type="term" value="P:mesodermal cell fate commitment"/>
    <property type="evidence" value="ECO:0007669"/>
    <property type="project" value="Ensembl"/>
</dbReference>
<dbReference type="GO" id="GO:0030509">
    <property type="term" value="P:BMP signaling pathway"/>
    <property type="evidence" value="ECO:0007669"/>
    <property type="project" value="Ensembl"/>
</dbReference>
<accession>A0A8C5KMD2</accession>
<evidence type="ECO:0000313" key="18">
    <source>
        <dbReference type="Proteomes" id="UP000694385"/>
    </source>
</evidence>
<dbReference type="InterPro" id="IPR050460">
    <property type="entry name" value="Distal-less_Homeobox_TF"/>
</dbReference>
<evidence type="ECO:0000256" key="12">
    <source>
        <dbReference type="ARBA" id="ARBA00080757"/>
    </source>
</evidence>
<keyword evidence="4 13" id="KW-0238">DNA-binding</keyword>
<comment type="subcellular location">
    <subcellularLocation>
        <location evidence="1 13 14">Nucleus</location>
    </subcellularLocation>
</comment>
<reference evidence="17" key="1">
    <citation type="submission" date="2025-08" db="UniProtKB">
        <authorList>
            <consortium name="Ensembl"/>
        </authorList>
    </citation>
    <scope>IDENTIFICATION</scope>
</reference>
<dbReference type="GO" id="GO:2000737">
    <property type="term" value="P:negative regulation of stem cell differentiation"/>
    <property type="evidence" value="ECO:0007669"/>
    <property type="project" value="Ensembl"/>
</dbReference>
<feature type="domain" description="Homeobox" evidence="16">
    <location>
        <begin position="94"/>
        <end position="154"/>
    </location>
</feature>
<dbReference type="OMA" id="RWQENNW"/>
<keyword evidence="3" id="KW-0805">Transcription regulation</keyword>
<dbReference type="GO" id="GO:0032526">
    <property type="term" value="P:response to retinoic acid"/>
    <property type="evidence" value="ECO:0007669"/>
    <property type="project" value="Ensembl"/>
</dbReference>
<dbReference type="GO" id="GO:0030514">
    <property type="term" value="P:negative regulation of BMP signaling pathway"/>
    <property type="evidence" value="ECO:0007669"/>
    <property type="project" value="Ensembl"/>
</dbReference>
<dbReference type="GO" id="GO:0001010">
    <property type="term" value="F:RNA polymerase II sequence-specific DNA-binding transcription factor recruiting activity"/>
    <property type="evidence" value="ECO:0007669"/>
    <property type="project" value="Ensembl"/>
</dbReference>
<protein>
    <recommendedName>
        <fullName evidence="11">Homeobox protein NANOG</fullName>
    </recommendedName>
    <alternativeName>
        <fullName evidence="12">Homeobox transcription factor Nanog</fullName>
    </alternativeName>
</protein>
<dbReference type="GO" id="GO:0009880">
    <property type="term" value="P:embryonic pattern specification"/>
    <property type="evidence" value="ECO:0007669"/>
    <property type="project" value="Ensembl"/>
</dbReference>
<dbReference type="GO" id="GO:0003682">
    <property type="term" value="F:chromatin binding"/>
    <property type="evidence" value="ECO:0007669"/>
    <property type="project" value="Ensembl"/>
</dbReference>
<feature type="compositionally biased region" description="Polar residues" evidence="15">
    <location>
        <begin position="34"/>
        <end position="43"/>
    </location>
</feature>
<dbReference type="Ensembl" id="ENSJJAT00000016255.1">
    <property type="protein sequence ID" value="ENSJJAP00000009803.1"/>
    <property type="gene ID" value="ENSJJAG00000013576.1"/>
</dbReference>
<dbReference type="GO" id="GO:0000785">
    <property type="term" value="C:chromatin"/>
    <property type="evidence" value="ECO:0007669"/>
    <property type="project" value="Ensembl"/>
</dbReference>
<evidence type="ECO:0000256" key="15">
    <source>
        <dbReference type="SAM" id="MobiDB-lite"/>
    </source>
</evidence>
<evidence type="ECO:0000256" key="11">
    <source>
        <dbReference type="ARBA" id="ARBA00072295"/>
    </source>
</evidence>
<dbReference type="GO" id="GO:0005654">
    <property type="term" value="C:nucleoplasm"/>
    <property type="evidence" value="ECO:0007669"/>
    <property type="project" value="Ensembl"/>
</dbReference>
<dbReference type="GO" id="GO:0001228">
    <property type="term" value="F:DNA-binding transcription activator activity, RNA polymerase II-specific"/>
    <property type="evidence" value="ECO:0007669"/>
    <property type="project" value="Ensembl"/>
</dbReference>
<dbReference type="InterPro" id="IPR001356">
    <property type="entry name" value="HD"/>
</dbReference>
<dbReference type="Pfam" id="PF00046">
    <property type="entry name" value="Homeodomain"/>
    <property type="match status" value="1"/>
</dbReference>
<evidence type="ECO:0000256" key="3">
    <source>
        <dbReference type="ARBA" id="ARBA00023015"/>
    </source>
</evidence>
<name>A0A8C5KMD2_JACJA</name>
<comment type="function">
    <text evidence="9">Transcription regulator involved in inner cell mass and embryonic stem (ES) cells proliferation and self-renewal. Imposes pluripotency on ES cells and prevents their differentiation towards extraembryonic endoderm and trophectoderm lineages. Blocks bone morphogenetic protein-induced mesoderm differentiation of ES cells by physically interacting with SMAD1 and interfering with the recruitment of coactivators to the active SMAD transcriptional complexes. Acts as a transcriptional activator or repressor. Binds optimally to the DNA consensus sequence 5'-TAAT[GT][GT]-3' or 5'-[CG][GA][CG]C[GC]ATTAN[GC]-3'. Binds to the POU5F1/OCT4 promoter. Able to autorepress its expression in differentiating (ES) cells: binds to its own promoter following interaction with ZNF281/ZFP281, leading to recruitment of the NuRD complex and subsequent repression of expression. When overexpressed, promotes cells to enter into S phase and proliferation.</text>
</comment>
<dbReference type="GO" id="GO:0001227">
    <property type="term" value="F:DNA-binding transcription repressor activity, RNA polymerase II-specific"/>
    <property type="evidence" value="ECO:0007669"/>
    <property type="project" value="Ensembl"/>
</dbReference>
<dbReference type="InterPro" id="IPR017970">
    <property type="entry name" value="Homeobox_CS"/>
</dbReference>
<dbReference type="InterPro" id="IPR009057">
    <property type="entry name" value="Homeodomain-like_sf"/>
</dbReference>
<dbReference type="GO" id="GO:2000035">
    <property type="term" value="P:regulation of stem cell division"/>
    <property type="evidence" value="ECO:0007669"/>
    <property type="project" value="Ensembl"/>
</dbReference>
<proteinExistence type="inferred from homology"/>
<dbReference type="CDD" id="cd00086">
    <property type="entry name" value="homeodomain"/>
    <property type="match status" value="1"/>
</dbReference>
<dbReference type="Proteomes" id="UP000694385">
    <property type="component" value="Unassembled WGS sequence"/>
</dbReference>
<comment type="similarity">
    <text evidence="8">Belongs to the Nanog homeobox family.</text>
</comment>
<evidence type="ECO:0000256" key="7">
    <source>
        <dbReference type="ARBA" id="ARBA00023242"/>
    </source>
</evidence>